<dbReference type="PIRSF" id="PIRSF500176">
    <property type="entry name" value="L_ASNase"/>
    <property type="match status" value="1"/>
</dbReference>
<dbReference type="SMART" id="SM00870">
    <property type="entry name" value="Asparaginase"/>
    <property type="match status" value="1"/>
</dbReference>
<evidence type="ECO:0000256" key="4">
    <source>
        <dbReference type="ARBA" id="ARBA00049366"/>
    </source>
</evidence>
<accession>D8LZS0</accession>
<dbReference type="OrthoDB" id="542841at2759"/>
<dbReference type="InterPro" id="IPR027475">
    <property type="entry name" value="Asparaginase/glutaminase_AS2"/>
</dbReference>
<dbReference type="Pfam" id="PF00710">
    <property type="entry name" value="Asparaginase"/>
    <property type="match status" value="1"/>
</dbReference>
<dbReference type="InterPro" id="IPR037152">
    <property type="entry name" value="L-asparaginase_N_sf"/>
</dbReference>
<dbReference type="InterPro" id="IPR006034">
    <property type="entry name" value="Asparaginase/glutaminase-like"/>
</dbReference>
<evidence type="ECO:0000259" key="8">
    <source>
        <dbReference type="Pfam" id="PF00710"/>
    </source>
</evidence>
<evidence type="ECO:0000256" key="1">
    <source>
        <dbReference type="ARBA" id="ARBA00010518"/>
    </source>
</evidence>
<proteinExistence type="inferred from homology"/>
<feature type="binding site" evidence="5">
    <location>
        <position position="39"/>
    </location>
    <ligand>
        <name>substrate</name>
    </ligand>
</feature>
<feature type="active site" evidence="6">
    <location>
        <position position="72"/>
    </location>
</feature>
<feature type="domain" description="L-asparaginase N-terminal" evidence="8">
    <location>
        <begin position="9"/>
        <end position="173"/>
    </location>
</feature>
<dbReference type="OMA" id="RYYMQPL"/>
<dbReference type="NCBIfam" id="TIGR00520">
    <property type="entry name" value="asnASE_II"/>
    <property type="match status" value="1"/>
</dbReference>
<dbReference type="AlphaFoldDB" id="D8LZS0"/>
<dbReference type="EC" id="3.5.1.1" evidence="2"/>
<dbReference type="GO" id="GO:0006530">
    <property type="term" value="P:L-asparagine catabolic process"/>
    <property type="evidence" value="ECO:0007669"/>
    <property type="project" value="UniProtKB-ARBA"/>
</dbReference>
<name>D8LZS0_BLAHO</name>
<organism evidence="10">
    <name type="scientific">Blastocystis hominis</name>
    <dbReference type="NCBI Taxonomy" id="12968"/>
    <lineage>
        <taxon>Eukaryota</taxon>
        <taxon>Sar</taxon>
        <taxon>Stramenopiles</taxon>
        <taxon>Bigyra</taxon>
        <taxon>Opalozoa</taxon>
        <taxon>Opalinata</taxon>
        <taxon>Blastocystidae</taxon>
        <taxon>Blastocystis</taxon>
    </lineage>
</organism>
<sequence length="318" mass="35074">MNTAVYKAGAMDVNDLVKGTPEVLTVANCVAKSVLQKPSENMKVKDWITLATKAQEYLDQDDVDGIVVTHGTDTLEESSFFCHLVLHSDKPVVFTGAMRPATALSADGGLNLLNAVIAAGSKETRGLGSLVVMNEELYSARDVTKINTFKVNSFGSADVGPLGFIQEGYIYLYHLPYRKHSLQCEFDLKVFEKTIPKVDILYVYPSLDLDILMYYLKHNDGLIIAASGNGSISDDILPILEQHKDKCVIVRGSRCASGIVTPNPASDRHLRLVSSGNLSPQKARVLLMMALTITNDPERVQNIFNMYWLCLLQRSNLF</sequence>
<evidence type="ECO:0000256" key="7">
    <source>
        <dbReference type="RuleBase" id="RU004456"/>
    </source>
</evidence>
<dbReference type="Gene3D" id="3.40.50.1170">
    <property type="entry name" value="L-asparaginase, N-terminal domain"/>
    <property type="match status" value="1"/>
</dbReference>
<dbReference type="PIRSF" id="PIRSF001220">
    <property type="entry name" value="L-ASNase_gatD"/>
    <property type="match status" value="1"/>
</dbReference>
<dbReference type="InterPro" id="IPR027473">
    <property type="entry name" value="L-asparaginase_C"/>
</dbReference>
<dbReference type="InterPro" id="IPR036152">
    <property type="entry name" value="Asp/glu_Ase-like_sf"/>
</dbReference>
<dbReference type="RefSeq" id="XP_012895357.1">
    <property type="nucleotide sequence ID" value="XM_013039903.1"/>
</dbReference>
<dbReference type="InParanoid" id="D8LZS0"/>
<comment type="catalytic activity">
    <reaction evidence="4">
        <text>L-asparagine + H2O = L-aspartate + NH4(+)</text>
        <dbReference type="Rhea" id="RHEA:21016"/>
        <dbReference type="ChEBI" id="CHEBI:15377"/>
        <dbReference type="ChEBI" id="CHEBI:28938"/>
        <dbReference type="ChEBI" id="CHEBI:29991"/>
        <dbReference type="ChEBI" id="CHEBI:58048"/>
        <dbReference type="EC" id="3.5.1.1"/>
    </reaction>
</comment>
<dbReference type="InterPro" id="IPR004550">
    <property type="entry name" value="AsnASE_II"/>
</dbReference>
<dbReference type="CDD" id="cd08964">
    <property type="entry name" value="L-asparaginase_II"/>
    <property type="match status" value="1"/>
</dbReference>
<dbReference type="FunFam" id="3.40.50.1170:FF:000001">
    <property type="entry name" value="L-asparaginase 2"/>
    <property type="match status" value="1"/>
</dbReference>
<evidence type="ECO:0000259" key="9">
    <source>
        <dbReference type="Pfam" id="PF17763"/>
    </source>
</evidence>
<protein>
    <recommendedName>
        <fullName evidence="2">asparaginase</fullName>
        <ecNumber evidence="2">3.5.1.1</ecNumber>
    </recommendedName>
</protein>
<keyword evidence="11" id="KW-1185">Reference proteome</keyword>
<gene>
    <name evidence="10" type="ORF">GSBLH_T00001492001</name>
</gene>
<dbReference type="Proteomes" id="UP000008312">
    <property type="component" value="Unassembled WGS sequence"/>
</dbReference>
<keyword evidence="3" id="KW-0378">Hydrolase</keyword>
<dbReference type="GeneID" id="24918742"/>
<evidence type="ECO:0000256" key="5">
    <source>
        <dbReference type="PIRSR" id="PIRSR001220-2"/>
    </source>
</evidence>
<comment type="similarity">
    <text evidence="1 7">Belongs to the asparaginase 1 family.</text>
</comment>
<dbReference type="PROSITE" id="PS51732">
    <property type="entry name" value="ASN_GLN_ASE_3"/>
    <property type="match status" value="1"/>
</dbReference>
<evidence type="ECO:0000256" key="3">
    <source>
        <dbReference type="ARBA" id="ARBA00022801"/>
    </source>
</evidence>
<dbReference type="PRINTS" id="PR00139">
    <property type="entry name" value="ASNGLNASE"/>
</dbReference>
<feature type="binding site" evidence="5">
    <location>
        <begin position="72"/>
        <end position="73"/>
    </location>
    <ligand>
        <name>substrate</name>
    </ligand>
</feature>
<dbReference type="InterPro" id="IPR027474">
    <property type="entry name" value="L-asparaginase_N"/>
</dbReference>
<evidence type="ECO:0000313" key="11">
    <source>
        <dbReference type="Proteomes" id="UP000008312"/>
    </source>
</evidence>
<dbReference type="Gene3D" id="3.40.50.40">
    <property type="match status" value="1"/>
</dbReference>
<evidence type="ECO:0000256" key="6">
    <source>
        <dbReference type="PROSITE-ProRule" id="PRU10100"/>
    </source>
</evidence>
<dbReference type="EMBL" id="FN668641">
    <property type="protein sequence ID" value="CBK21309.2"/>
    <property type="molecule type" value="Genomic_DNA"/>
</dbReference>
<feature type="domain" description="Asparaginase/glutaminase C-terminal" evidence="9">
    <location>
        <begin position="197"/>
        <end position="304"/>
    </location>
</feature>
<dbReference type="SUPFAM" id="SSF53774">
    <property type="entry name" value="Glutaminase/Asparaginase"/>
    <property type="match status" value="1"/>
</dbReference>
<dbReference type="PANTHER" id="PTHR11707:SF28">
    <property type="entry name" value="60 KDA LYSOPHOSPHOLIPASE"/>
    <property type="match status" value="1"/>
</dbReference>
<dbReference type="Pfam" id="PF17763">
    <property type="entry name" value="Asparaginase_C"/>
    <property type="match status" value="1"/>
</dbReference>
<reference evidence="10" key="1">
    <citation type="submission" date="2010-02" db="EMBL/GenBank/DDBJ databases">
        <title>Sequencing and annotation of the Blastocystis hominis genome.</title>
        <authorList>
            <person name="Wincker P."/>
        </authorList>
    </citation>
    <scope>NUCLEOTIDE SEQUENCE</scope>
    <source>
        <strain evidence="10">Singapore isolate B</strain>
    </source>
</reference>
<dbReference type="PANTHER" id="PTHR11707">
    <property type="entry name" value="L-ASPARAGINASE"/>
    <property type="match status" value="1"/>
</dbReference>
<evidence type="ECO:0000256" key="2">
    <source>
        <dbReference type="ARBA" id="ARBA00012920"/>
    </source>
</evidence>
<dbReference type="PROSITE" id="PS00917">
    <property type="entry name" value="ASN_GLN_ASE_2"/>
    <property type="match status" value="1"/>
</dbReference>
<dbReference type="InterPro" id="IPR040919">
    <property type="entry name" value="Asparaginase_C"/>
</dbReference>
<evidence type="ECO:0000313" key="10">
    <source>
        <dbReference type="EMBL" id="CBK21309.2"/>
    </source>
</evidence>
<dbReference type="GO" id="GO:0004067">
    <property type="term" value="F:asparaginase activity"/>
    <property type="evidence" value="ECO:0007669"/>
    <property type="project" value="UniProtKB-UniRule"/>
</dbReference>